<accession>A0ABX5PAU6</accession>
<evidence type="ECO:0000313" key="3">
    <source>
        <dbReference type="Proteomes" id="UP000247512"/>
    </source>
</evidence>
<comment type="caution">
    <text evidence="2">The sequence shown here is derived from an EMBL/GenBank/DDBJ whole genome shotgun (WGS) entry which is preliminary data.</text>
</comment>
<dbReference type="RefSeq" id="WP_110571355.1">
    <property type="nucleotide sequence ID" value="NZ_CP019875.1"/>
</dbReference>
<organism evidence="2 3">
    <name type="scientific">Komagataeibacter nataicola</name>
    <dbReference type="NCBI Taxonomy" id="265960"/>
    <lineage>
        <taxon>Bacteria</taxon>
        <taxon>Pseudomonadati</taxon>
        <taxon>Pseudomonadota</taxon>
        <taxon>Alphaproteobacteria</taxon>
        <taxon>Acetobacterales</taxon>
        <taxon>Acetobacteraceae</taxon>
        <taxon>Komagataeibacter</taxon>
    </lineage>
</organism>
<dbReference type="InterPro" id="IPR023346">
    <property type="entry name" value="Lysozyme-like_dom_sf"/>
</dbReference>
<name>A0ABX5PAU6_9PROT</name>
<evidence type="ECO:0000313" key="2">
    <source>
        <dbReference type="EMBL" id="PYD65456.1"/>
    </source>
</evidence>
<dbReference type="SUPFAM" id="SSF53955">
    <property type="entry name" value="Lysozyme-like"/>
    <property type="match status" value="1"/>
</dbReference>
<dbReference type="EMBL" id="NIRT01000030">
    <property type="protein sequence ID" value="PYD65456.1"/>
    <property type="molecule type" value="Genomic_DNA"/>
</dbReference>
<keyword evidence="1" id="KW-0812">Transmembrane</keyword>
<keyword evidence="1" id="KW-0472">Membrane</keyword>
<proteinExistence type="predicted"/>
<protein>
    <submittedName>
        <fullName evidence="2">Uncharacterized protein</fullName>
    </submittedName>
</protein>
<keyword evidence="3" id="KW-1185">Reference proteome</keyword>
<dbReference type="Proteomes" id="UP000247512">
    <property type="component" value="Unassembled WGS sequence"/>
</dbReference>
<keyword evidence="1" id="KW-1133">Transmembrane helix</keyword>
<feature type="transmembrane region" description="Helical" evidence="1">
    <location>
        <begin position="20"/>
        <end position="41"/>
    </location>
</feature>
<sequence>MMELPPAPLTDLKARVIAPTLAFIGLGGSAAVNLIAGIALVETGCRALVQSGGGPALGLWQMEPFTHDDIWATFLPAQRLSAIRARLFALQAAWPMGSDRATQLIGNLPYACAMARLKCYRAPEPIPAANDAAGQCRFWKTNYNTTLGAGDVDPQHVALFEQAIEA</sequence>
<gene>
    <name evidence="2" type="ORF">CDI09_13360</name>
</gene>
<evidence type="ECO:0000256" key="1">
    <source>
        <dbReference type="SAM" id="Phobius"/>
    </source>
</evidence>
<reference evidence="2 3" key="1">
    <citation type="submission" date="2017-06" db="EMBL/GenBank/DDBJ databases">
        <title>A draft genome sequence of Komagataeibacter nataicola LMG 1536.</title>
        <authorList>
            <person name="Skraban J."/>
            <person name="Cleenwerck I."/>
            <person name="Vandamme P."/>
            <person name="Trcek J."/>
        </authorList>
    </citation>
    <scope>NUCLEOTIDE SEQUENCE [LARGE SCALE GENOMIC DNA]</scope>
    <source>
        <strain evidence="2 3">LMG 1536</strain>
    </source>
</reference>